<dbReference type="GO" id="GO:0016747">
    <property type="term" value="F:acyltransferase activity, transferring groups other than amino-acyl groups"/>
    <property type="evidence" value="ECO:0007669"/>
    <property type="project" value="InterPro"/>
</dbReference>
<comment type="caution">
    <text evidence="2">The sequence shown here is derived from an EMBL/GenBank/DDBJ whole genome shotgun (WGS) entry which is preliminary data.</text>
</comment>
<dbReference type="InterPro" id="IPR016181">
    <property type="entry name" value="Acyl_CoA_acyltransferase"/>
</dbReference>
<evidence type="ECO:0000313" key="2">
    <source>
        <dbReference type="EMBL" id="KKB24553.1"/>
    </source>
</evidence>
<dbReference type="CDD" id="cd04301">
    <property type="entry name" value="NAT_SF"/>
    <property type="match status" value="1"/>
</dbReference>
<dbReference type="InterPro" id="IPR000182">
    <property type="entry name" value="GNAT_dom"/>
</dbReference>
<dbReference type="GeneID" id="93795030"/>
<dbReference type="EMBL" id="LAIU01000008">
    <property type="protein sequence ID" value="KKB24553.1"/>
    <property type="molecule type" value="Genomic_DNA"/>
</dbReference>
<sequence>MQILLGTVTENDYAIIAHLKNKKDSEGLFEGEYYEDSLRRLRRIPNYNPDFEMIARTDEDEIVGHILLMEEMIINGEDLQRPLMIKSLSVKEDYREYGIGKALVEAVESRAKEAGYNEIIVEGEPEYFRSLGFVPLSNYSVEVPDDEDIDQFSIFLLWDSLDACPQGKLVLENI</sequence>
<dbReference type="Pfam" id="PF13673">
    <property type="entry name" value="Acetyltransf_10"/>
    <property type="match status" value="1"/>
</dbReference>
<proteinExistence type="predicted"/>
<evidence type="ECO:0000259" key="1">
    <source>
        <dbReference type="PROSITE" id="PS51186"/>
    </source>
</evidence>
<name>A0AAJ0NG57_STACA</name>
<reference evidence="2 3" key="1">
    <citation type="submission" date="2015-03" db="EMBL/GenBank/DDBJ databases">
        <title>Draft Genome Sequence of S. carnosus subsp. utilis LTH 7013, Isolated from South Tirolean Ham.</title>
        <authorList>
            <person name="Mueller A."/>
            <person name="Huptas C."/>
            <person name="Wenning M."/>
            <person name="Weiss A."/>
            <person name="Schmidt H."/>
        </authorList>
    </citation>
    <scope>NUCLEOTIDE SEQUENCE [LARGE SCALE GENOMIC DNA]</scope>
    <source>
        <strain evidence="2 3">LTH7013</strain>
    </source>
</reference>
<organism evidence="2 3">
    <name type="scientific">Staphylococcus carnosus</name>
    <dbReference type="NCBI Taxonomy" id="1281"/>
    <lineage>
        <taxon>Bacteria</taxon>
        <taxon>Bacillati</taxon>
        <taxon>Bacillota</taxon>
        <taxon>Bacilli</taxon>
        <taxon>Bacillales</taxon>
        <taxon>Staphylococcaceae</taxon>
        <taxon>Staphylococcus</taxon>
    </lineage>
</organism>
<evidence type="ECO:0000313" key="3">
    <source>
        <dbReference type="Proteomes" id="UP000033530"/>
    </source>
</evidence>
<gene>
    <name evidence="2" type="ORF">VV61_10645</name>
</gene>
<dbReference type="AlphaFoldDB" id="A0AAJ0NG57"/>
<protein>
    <submittedName>
        <fullName evidence="2">GNAT family acetyltransferase</fullName>
    </submittedName>
</protein>
<feature type="domain" description="N-acetyltransferase" evidence="1">
    <location>
        <begin position="3"/>
        <end position="159"/>
    </location>
</feature>
<dbReference type="Gene3D" id="3.40.630.30">
    <property type="match status" value="1"/>
</dbReference>
<dbReference type="Proteomes" id="UP000033530">
    <property type="component" value="Unassembled WGS sequence"/>
</dbReference>
<dbReference type="RefSeq" id="WP_012664146.1">
    <property type="nucleotide sequence ID" value="NZ_BKAO01000004.1"/>
</dbReference>
<accession>A0AAJ0NG57</accession>
<dbReference type="PROSITE" id="PS51186">
    <property type="entry name" value="GNAT"/>
    <property type="match status" value="1"/>
</dbReference>
<dbReference type="SUPFAM" id="SSF55729">
    <property type="entry name" value="Acyl-CoA N-acyltransferases (Nat)"/>
    <property type="match status" value="1"/>
</dbReference>